<dbReference type="Proteomes" id="UP000176005">
    <property type="component" value="Unassembled WGS sequence"/>
</dbReference>
<dbReference type="PATRIC" id="fig|518642.10.peg.5851"/>
<proteinExistence type="predicted"/>
<keyword evidence="3" id="KW-1185">Reference proteome</keyword>
<dbReference type="NCBIfam" id="TIGR03086">
    <property type="entry name" value="TIGR03086 family metal-binding protein"/>
    <property type="match status" value="1"/>
</dbReference>
<dbReference type="EMBL" id="LJGW01000400">
    <property type="protein sequence ID" value="OEV08792.1"/>
    <property type="molecule type" value="Genomic_DNA"/>
</dbReference>
<dbReference type="SUPFAM" id="SSF109854">
    <property type="entry name" value="DinB/YfiT-like putative metalloenzymes"/>
    <property type="match status" value="1"/>
</dbReference>
<evidence type="ECO:0000313" key="3">
    <source>
        <dbReference type="Proteomes" id="UP000176005"/>
    </source>
</evidence>
<reference evidence="2 3" key="1">
    <citation type="journal article" date="2016" name="Front. Microbiol.">
        <title>Comparative Genomics Analysis of Streptomyces Species Reveals Their Adaptation to the Marine Environment and Their Diversity at the Genomic Level.</title>
        <authorList>
            <person name="Tian X."/>
            <person name="Zhang Z."/>
            <person name="Yang T."/>
            <person name="Chen M."/>
            <person name="Li J."/>
            <person name="Chen F."/>
            <person name="Yang J."/>
            <person name="Li W."/>
            <person name="Zhang B."/>
            <person name="Zhang Z."/>
            <person name="Wu J."/>
            <person name="Zhang C."/>
            <person name="Long L."/>
            <person name="Xiao J."/>
        </authorList>
    </citation>
    <scope>NUCLEOTIDE SEQUENCE [LARGE SCALE GENOMIC DNA]</scope>
    <source>
        <strain evidence="2 3">SCSIO 10429</strain>
    </source>
</reference>
<gene>
    <name evidence="2" type="ORF">AN218_25000</name>
</gene>
<organism evidence="2 3">
    <name type="scientific">Streptomyces nanshensis</name>
    <dbReference type="NCBI Taxonomy" id="518642"/>
    <lineage>
        <taxon>Bacteria</taxon>
        <taxon>Bacillati</taxon>
        <taxon>Actinomycetota</taxon>
        <taxon>Actinomycetes</taxon>
        <taxon>Kitasatosporales</taxon>
        <taxon>Streptomycetaceae</taxon>
        <taxon>Streptomyces</taxon>
    </lineage>
</organism>
<dbReference type="InterPro" id="IPR034660">
    <property type="entry name" value="DinB/YfiT-like"/>
</dbReference>
<feature type="domain" description="Mycothiol-dependent maleylpyruvate isomerase metal-binding" evidence="1">
    <location>
        <begin position="9"/>
        <end position="129"/>
    </location>
</feature>
<dbReference type="NCBIfam" id="TIGR03083">
    <property type="entry name" value="maleylpyruvate isomerase family mycothiol-dependent enzyme"/>
    <property type="match status" value="1"/>
</dbReference>
<dbReference type="GO" id="GO:0046872">
    <property type="term" value="F:metal ion binding"/>
    <property type="evidence" value="ECO:0007669"/>
    <property type="project" value="InterPro"/>
</dbReference>
<name>A0A1E7KXY3_9ACTN</name>
<dbReference type="InterPro" id="IPR024344">
    <property type="entry name" value="MDMPI_metal-binding"/>
</dbReference>
<protein>
    <recommendedName>
        <fullName evidence="1">Mycothiol-dependent maleylpyruvate isomerase metal-binding domain-containing protein</fullName>
    </recommendedName>
</protein>
<dbReference type="AlphaFoldDB" id="A0A1E7KXY3"/>
<dbReference type="RefSeq" id="WP_070019192.1">
    <property type="nucleotide sequence ID" value="NZ_LJGW01000400.1"/>
</dbReference>
<evidence type="ECO:0000313" key="2">
    <source>
        <dbReference type="EMBL" id="OEV08792.1"/>
    </source>
</evidence>
<dbReference type="InterPro" id="IPR017520">
    <property type="entry name" value="CHP03086"/>
</dbReference>
<accession>A0A1E7KXY3</accession>
<dbReference type="Gene3D" id="1.20.120.450">
    <property type="entry name" value="dinb family like domain"/>
    <property type="match status" value="1"/>
</dbReference>
<sequence length="187" mass="20815">MELIDAFESAYREWDRLVHEVDERQWDEPTPCSDWNVKDLVNHLVGEHLWAPHLLRGETLAEVGDRFDGDVVGDAPVAMWEQTGSASHSAFHRKGALRGDVHVTGGKTPATEYAWQMTTDLTVHGWDLAQGLGVRSRMPDELADAVYDHIAPQAGSWHEAGIFEPPVPVPDDAVPQDRLVALLGRRP</sequence>
<dbReference type="InterPro" id="IPR017517">
    <property type="entry name" value="Maleyloyr_isom"/>
</dbReference>
<dbReference type="Pfam" id="PF11716">
    <property type="entry name" value="MDMPI_N"/>
    <property type="match status" value="1"/>
</dbReference>
<comment type="caution">
    <text evidence="2">The sequence shown here is derived from an EMBL/GenBank/DDBJ whole genome shotgun (WGS) entry which is preliminary data.</text>
</comment>
<evidence type="ECO:0000259" key="1">
    <source>
        <dbReference type="Pfam" id="PF11716"/>
    </source>
</evidence>